<dbReference type="EMBL" id="DSWI01000011">
    <property type="protein sequence ID" value="HFG19972.1"/>
    <property type="molecule type" value="Genomic_DNA"/>
</dbReference>
<feature type="transmembrane region" description="Helical" evidence="7">
    <location>
        <begin position="545"/>
        <end position="566"/>
    </location>
</feature>
<feature type="transmembrane region" description="Helical" evidence="7">
    <location>
        <begin position="572"/>
        <end position="590"/>
    </location>
</feature>
<protein>
    <submittedName>
        <fullName evidence="8">ABC transporter permease</fullName>
    </submittedName>
</protein>
<feature type="transmembrane region" description="Helical" evidence="7">
    <location>
        <begin position="130"/>
        <end position="150"/>
    </location>
</feature>
<comment type="caution">
    <text evidence="8">The sequence shown here is derived from an EMBL/GenBank/DDBJ whole genome shotgun (WGS) entry which is preliminary data.</text>
</comment>
<gene>
    <name evidence="8" type="ORF">ENS82_04515</name>
</gene>
<dbReference type="Pfam" id="PF02653">
    <property type="entry name" value="BPD_transp_2"/>
    <property type="match status" value="2"/>
</dbReference>
<evidence type="ECO:0000256" key="4">
    <source>
        <dbReference type="ARBA" id="ARBA00022989"/>
    </source>
</evidence>
<feature type="transmembrane region" description="Helical" evidence="7">
    <location>
        <begin position="381"/>
        <end position="399"/>
    </location>
</feature>
<name>A0A7C3DPV0_MEIRU</name>
<evidence type="ECO:0000256" key="3">
    <source>
        <dbReference type="ARBA" id="ARBA00022692"/>
    </source>
</evidence>
<feature type="transmembrane region" description="Helical" evidence="7">
    <location>
        <begin position="224"/>
        <end position="251"/>
    </location>
</feature>
<feature type="transmembrane region" description="Helical" evidence="7">
    <location>
        <begin position="55"/>
        <end position="78"/>
    </location>
</feature>
<evidence type="ECO:0000313" key="8">
    <source>
        <dbReference type="EMBL" id="HFG19972.1"/>
    </source>
</evidence>
<evidence type="ECO:0000256" key="7">
    <source>
        <dbReference type="SAM" id="Phobius"/>
    </source>
</evidence>
<accession>A0A7C3DPV0</accession>
<dbReference type="PANTHER" id="PTHR47089:SF1">
    <property type="entry name" value="GUANOSINE ABC TRANSPORTER PERMEASE PROTEIN NUPP"/>
    <property type="match status" value="1"/>
</dbReference>
<dbReference type="CDD" id="cd06580">
    <property type="entry name" value="TM_PBP1_transp_TpRbsC_like"/>
    <property type="match status" value="1"/>
</dbReference>
<evidence type="ECO:0000256" key="1">
    <source>
        <dbReference type="ARBA" id="ARBA00004651"/>
    </source>
</evidence>
<feature type="transmembrane region" description="Helical" evidence="7">
    <location>
        <begin position="5"/>
        <end position="24"/>
    </location>
</feature>
<feature type="compositionally biased region" description="Basic and acidic residues" evidence="6">
    <location>
        <begin position="605"/>
        <end position="615"/>
    </location>
</feature>
<feature type="transmembrane region" description="Helical" evidence="7">
    <location>
        <begin position="316"/>
        <end position="336"/>
    </location>
</feature>
<organism evidence="8">
    <name type="scientific">Meiothermus ruber</name>
    <dbReference type="NCBI Taxonomy" id="277"/>
    <lineage>
        <taxon>Bacteria</taxon>
        <taxon>Thermotogati</taxon>
        <taxon>Deinococcota</taxon>
        <taxon>Deinococci</taxon>
        <taxon>Thermales</taxon>
        <taxon>Thermaceae</taxon>
        <taxon>Meiothermus</taxon>
    </lineage>
</organism>
<dbReference type="AlphaFoldDB" id="A0A7C3DPV0"/>
<keyword evidence="2" id="KW-1003">Cell membrane</keyword>
<feature type="transmembrane region" description="Helical" evidence="7">
    <location>
        <begin position="162"/>
        <end position="188"/>
    </location>
</feature>
<evidence type="ECO:0000256" key="2">
    <source>
        <dbReference type="ARBA" id="ARBA00022475"/>
    </source>
</evidence>
<dbReference type="PANTHER" id="PTHR47089">
    <property type="entry name" value="ABC TRANSPORTER, PERMEASE PROTEIN"/>
    <property type="match status" value="1"/>
</dbReference>
<proteinExistence type="predicted"/>
<reference evidence="8" key="1">
    <citation type="journal article" date="2020" name="mSystems">
        <title>Genome- and Community-Level Interaction Insights into Carbon Utilization and Element Cycling Functions of Hydrothermarchaeota in Hydrothermal Sediment.</title>
        <authorList>
            <person name="Zhou Z."/>
            <person name="Liu Y."/>
            <person name="Xu W."/>
            <person name="Pan J."/>
            <person name="Luo Z.H."/>
            <person name="Li M."/>
        </authorList>
    </citation>
    <scope>NUCLEOTIDE SEQUENCE [LARGE SCALE GENOMIC DNA]</scope>
    <source>
        <strain evidence="8">SpSt-524</strain>
    </source>
</reference>
<feature type="transmembrane region" description="Helical" evidence="7">
    <location>
        <begin position="408"/>
        <end position="428"/>
    </location>
</feature>
<dbReference type="InterPro" id="IPR001851">
    <property type="entry name" value="ABC_transp_permease"/>
</dbReference>
<sequence length="624" mass="65671">MGRYLFLIAGAITLVLMILSPWAVPMREFDGTGYLLNPLGAMNPKGLALPEGLSFGWLGLFFGLWVVLLLAASLVMFLPGAQMRARVLYVLGGVGVLLFALEAYLFYQAIAAANDAALAAGARRPPLRRFALSLGAYAGLFYALGLLLLARMQLPGGLAFLVRLRGVVVPVVSLLLAVVVGAGVVAVLRPGLGTQGVEDLGLRELIAGKLDLVTYTFQILFSPILSLAGIFNSLSFATPLIFTGLAVAFGFRAGLFNIGAPGQLTIGALFAMLVGVYLPLPGWLLLPTAILAAALGGALWGGIVGWLKARFGANEVINTIMMNYIAASVLLFMLAANEYSFFGNKVTLPFKAEGFEGRSEEMQEEARIPHMIDILAPNSTFSWALPLAVVAALGVYYALRRLELGKRLLAALGAMVAGFVLGGLVPGIPVTISSALSSQLLNGSFLIAVLALLFYNFYLFRTAGGYELRATGLAPKAAEYAGVNLKRKMIMAMIISGALAGLAATHYVLGAGMDGTYRLKTAIPSSVGFDGIAVALMGQNMPLGIFLSATLFGVLLAGGVSLNAQLGISNQIIQVLQALIILFIAVGGFLPRYFTDPLRAAQVETEAKAEQEARQAKSSPAAGD</sequence>
<evidence type="ECO:0000256" key="6">
    <source>
        <dbReference type="SAM" id="MobiDB-lite"/>
    </source>
</evidence>
<keyword evidence="3 7" id="KW-0812">Transmembrane</keyword>
<feature type="transmembrane region" description="Helical" evidence="7">
    <location>
        <begin position="440"/>
        <end position="460"/>
    </location>
</feature>
<feature type="transmembrane region" description="Helical" evidence="7">
    <location>
        <begin position="490"/>
        <end position="509"/>
    </location>
</feature>
<keyword evidence="4 7" id="KW-1133">Transmembrane helix</keyword>
<evidence type="ECO:0000256" key="5">
    <source>
        <dbReference type="ARBA" id="ARBA00023136"/>
    </source>
</evidence>
<feature type="transmembrane region" description="Helical" evidence="7">
    <location>
        <begin position="87"/>
        <end position="110"/>
    </location>
</feature>
<keyword evidence="5 7" id="KW-0472">Membrane</keyword>
<dbReference type="GO" id="GO:0022857">
    <property type="term" value="F:transmembrane transporter activity"/>
    <property type="evidence" value="ECO:0007669"/>
    <property type="project" value="InterPro"/>
</dbReference>
<feature type="transmembrane region" description="Helical" evidence="7">
    <location>
        <begin position="284"/>
        <end position="304"/>
    </location>
</feature>
<comment type="subcellular location">
    <subcellularLocation>
        <location evidence="1">Cell membrane</location>
        <topology evidence="1">Multi-pass membrane protein</topology>
    </subcellularLocation>
</comment>
<feature type="region of interest" description="Disordered" evidence="6">
    <location>
        <begin position="605"/>
        <end position="624"/>
    </location>
</feature>
<feature type="transmembrane region" description="Helical" evidence="7">
    <location>
        <begin position="258"/>
        <end position="278"/>
    </location>
</feature>
<dbReference type="GO" id="GO:0005886">
    <property type="term" value="C:plasma membrane"/>
    <property type="evidence" value="ECO:0007669"/>
    <property type="project" value="UniProtKB-SubCell"/>
</dbReference>